<dbReference type="GO" id="GO:0020037">
    <property type="term" value="F:heme binding"/>
    <property type="evidence" value="ECO:0007669"/>
    <property type="project" value="InterPro"/>
</dbReference>
<keyword evidence="6" id="KW-0812">Transmembrane</keyword>
<feature type="transmembrane region" description="Helical" evidence="6">
    <location>
        <begin position="12"/>
        <end position="30"/>
    </location>
</feature>
<reference evidence="8" key="1">
    <citation type="journal article" date="2017" name="bioRxiv">
        <title>Conservation of a gene cluster reveals novel cercosporin biosynthetic mechanisms and extends production to the genus Colletotrichum.</title>
        <authorList>
            <person name="de Jonge R."/>
            <person name="Ebert M.K."/>
            <person name="Huitt-Roehl C.R."/>
            <person name="Pal P."/>
            <person name="Suttle J.C."/>
            <person name="Spanner R.E."/>
            <person name="Neubauer J.D."/>
            <person name="Jurick W.M.II."/>
            <person name="Stott K.A."/>
            <person name="Secor G.A."/>
            <person name="Thomma B.P.H.J."/>
            <person name="Van de Peer Y."/>
            <person name="Townsend C.A."/>
            <person name="Bolton M.D."/>
        </authorList>
    </citation>
    <scope>NUCLEOTIDE SEQUENCE [LARGE SCALE GENOMIC DNA]</scope>
    <source>
        <strain evidence="8">CBS538.71</strain>
    </source>
</reference>
<dbReference type="GO" id="GO:0005506">
    <property type="term" value="F:iron ion binding"/>
    <property type="evidence" value="ECO:0007669"/>
    <property type="project" value="InterPro"/>
</dbReference>
<evidence type="ECO:0000313" key="7">
    <source>
        <dbReference type="EMBL" id="PPJ59591.1"/>
    </source>
</evidence>
<evidence type="ECO:0000256" key="5">
    <source>
        <dbReference type="ARBA" id="ARBA00023033"/>
    </source>
</evidence>
<dbReference type="InterPro" id="IPR001128">
    <property type="entry name" value="Cyt_P450"/>
</dbReference>
<evidence type="ECO:0000313" key="8">
    <source>
        <dbReference type="Proteomes" id="UP000237631"/>
    </source>
</evidence>
<accession>A0A2S6CIQ1</accession>
<dbReference type="PRINTS" id="PR00463">
    <property type="entry name" value="EP450I"/>
</dbReference>
<dbReference type="GO" id="GO:0016705">
    <property type="term" value="F:oxidoreductase activity, acting on paired donors, with incorporation or reduction of molecular oxygen"/>
    <property type="evidence" value="ECO:0007669"/>
    <property type="project" value="InterPro"/>
</dbReference>
<evidence type="ECO:0000256" key="2">
    <source>
        <dbReference type="ARBA" id="ARBA00022723"/>
    </source>
</evidence>
<comment type="similarity">
    <text evidence="1">Belongs to the cytochrome P450 family.</text>
</comment>
<keyword evidence="2" id="KW-0479">Metal-binding</keyword>
<name>A0A2S6CIQ1_9PEZI</name>
<gene>
    <name evidence="7" type="ORF">CBER1_01171</name>
</gene>
<keyword evidence="6" id="KW-1133">Transmembrane helix</keyword>
<evidence type="ECO:0000256" key="4">
    <source>
        <dbReference type="ARBA" id="ARBA00023004"/>
    </source>
</evidence>
<dbReference type="InterPro" id="IPR050364">
    <property type="entry name" value="Cytochrome_P450_fung"/>
</dbReference>
<dbReference type="InterPro" id="IPR036396">
    <property type="entry name" value="Cyt_P450_sf"/>
</dbReference>
<evidence type="ECO:0000256" key="6">
    <source>
        <dbReference type="SAM" id="Phobius"/>
    </source>
</evidence>
<organism evidence="7 8">
    <name type="scientific">Cercospora berteroae</name>
    <dbReference type="NCBI Taxonomy" id="357750"/>
    <lineage>
        <taxon>Eukaryota</taxon>
        <taxon>Fungi</taxon>
        <taxon>Dikarya</taxon>
        <taxon>Ascomycota</taxon>
        <taxon>Pezizomycotina</taxon>
        <taxon>Dothideomycetes</taxon>
        <taxon>Dothideomycetidae</taxon>
        <taxon>Mycosphaerellales</taxon>
        <taxon>Mycosphaerellaceae</taxon>
        <taxon>Cercospora</taxon>
    </lineage>
</organism>
<dbReference type="GO" id="GO:0004497">
    <property type="term" value="F:monooxygenase activity"/>
    <property type="evidence" value="ECO:0007669"/>
    <property type="project" value="UniProtKB-KW"/>
</dbReference>
<dbReference type="Pfam" id="PF00067">
    <property type="entry name" value="p450"/>
    <property type="match status" value="1"/>
</dbReference>
<dbReference type="PANTHER" id="PTHR46300">
    <property type="entry name" value="P450, PUTATIVE (EUROFUNG)-RELATED-RELATED"/>
    <property type="match status" value="1"/>
</dbReference>
<keyword evidence="3" id="KW-0560">Oxidoreductase</keyword>
<dbReference type="AlphaFoldDB" id="A0A2S6CIQ1"/>
<keyword evidence="5" id="KW-0503">Monooxygenase</keyword>
<dbReference type="Gene3D" id="1.10.630.10">
    <property type="entry name" value="Cytochrome P450"/>
    <property type="match status" value="1"/>
</dbReference>
<keyword evidence="6" id="KW-0472">Membrane</keyword>
<dbReference type="SUPFAM" id="SSF48264">
    <property type="entry name" value="Cytochrome P450"/>
    <property type="match status" value="1"/>
</dbReference>
<keyword evidence="4" id="KW-0408">Iron</keyword>
<protein>
    <submittedName>
        <fullName evidence="7">Uncharacterized protein</fullName>
    </submittedName>
</protein>
<evidence type="ECO:0000256" key="1">
    <source>
        <dbReference type="ARBA" id="ARBA00010617"/>
    </source>
</evidence>
<dbReference type="OrthoDB" id="1103324at2759"/>
<evidence type="ECO:0000256" key="3">
    <source>
        <dbReference type="ARBA" id="ARBA00023002"/>
    </source>
</evidence>
<dbReference type="Proteomes" id="UP000237631">
    <property type="component" value="Unassembled WGS sequence"/>
</dbReference>
<dbReference type="EMBL" id="PNEN01000366">
    <property type="protein sequence ID" value="PPJ59591.1"/>
    <property type="molecule type" value="Genomic_DNA"/>
</dbReference>
<proteinExistence type="inferred from homology"/>
<comment type="caution">
    <text evidence="7">The sequence shown here is derived from an EMBL/GenBank/DDBJ whole genome shotgun (WGS) entry which is preliminary data.</text>
</comment>
<keyword evidence="8" id="KW-1185">Reference proteome</keyword>
<dbReference type="STRING" id="357750.A0A2S6CIQ1"/>
<dbReference type="InterPro" id="IPR002401">
    <property type="entry name" value="Cyt_P450_E_grp-I"/>
</dbReference>
<dbReference type="PANTHER" id="PTHR46300:SF2">
    <property type="entry name" value="CYTOCHROME P450 MONOOXYGENASE ALNH-RELATED"/>
    <property type="match status" value="1"/>
</dbReference>
<sequence length="110" mass="12157">MLAQTADNSNHLVVASTIGIVVAFLLWRLLRIGSRPSDLPLGPPTLPILGNLHQLPKKNLHVQYKKWAEEYGPIFSLKFGEQTTIVLADGGVIRDLVDQRGSNYADRPDV</sequence>